<dbReference type="Proteomes" id="UP000612055">
    <property type="component" value="Unassembled WGS sequence"/>
</dbReference>
<comment type="similarity">
    <text evidence="2">Belongs to the glycosyltransferase 31 family. Beta3-Gal-T subfamily.</text>
</comment>
<dbReference type="GO" id="GO:0016020">
    <property type="term" value="C:membrane"/>
    <property type="evidence" value="ECO:0007669"/>
    <property type="project" value="UniProtKB-SubCell"/>
</dbReference>
<dbReference type="AlphaFoldDB" id="A0A836BUU9"/>
<keyword evidence="3" id="KW-0812">Transmembrane</keyword>
<evidence type="ECO:0000256" key="1">
    <source>
        <dbReference type="ARBA" id="ARBA00004606"/>
    </source>
</evidence>
<keyword evidence="8" id="KW-1185">Reference proteome</keyword>
<dbReference type="OrthoDB" id="421979at2759"/>
<dbReference type="InterPro" id="IPR026050">
    <property type="entry name" value="C1GALT1/C1GALT1_chp1"/>
</dbReference>
<evidence type="ECO:0000256" key="6">
    <source>
        <dbReference type="ARBA" id="ARBA00023136"/>
    </source>
</evidence>
<reference evidence="7" key="1">
    <citation type="journal article" date="2020" name="bioRxiv">
        <title>Comparative genomics of Chlamydomonas.</title>
        <authorList>
            <person name="Craig R.J."/>
            <person name="Hasan A.R."/>
            <person name="Ness R.W."/>
            <person name="Keightley P.D."/>
        </authorList>
    </citation>
    <scope>NUCLEOTIDE SEQUENCE</scope>
    <source>
        <strain evidence="7">CCAP 11/70</strain>
    </source>
</reference>
<evidence type="ECO:0000313" key="7">
    <source>
        <dbReference type="EMBL" id="KAG2488383.1"/>
    </source>
</evidence>
<gene>
    <name evidence="7" type="ORF">HYH03_013070</name>
</gene>
<organism evidence="7 8">
    <name type="scientific">Edaphochlamys debaryana</name>
    <dbReference type="NCBI Taxonomy" id="47281"/>
    <lineage>
        <taxon>Eukaryota</taxon>
        <taxon>Viridiplantae</taxon>
        <taxon>Chlorophyta</taxon>
        <taxon>core chlorophytes</taxon>
        <taxon>Chlorophyceae</taxon>
        <taxon>CS clade</taxon>
        <taxon>Chlamydomonadales</taxon>
        <taxon>Chlamydomonadales incertae sedis</taxon>
        <taxon>Edaphochlamys</taxon>
    </lineage>
</organism>
<comment type="subcellular location">
    <subcellularLocation>
        <location evidence="1">Membrane</location>
        <topology evidence="1">Single-pass type II membrane protein</topology>
    </subcellularLocation>
</comment>
<evidence type="ECO:0000256" key="5">
    <source>
        <dbReference type="ARBA" id="ARBA00022989"/>
    </source>
</evidence>
<evidence type="ECO:0008006" key="9">
    <source>
        <dbReference type="Google" id="ProtNLM"/>
    </source>
</evidence>
<keyword evidence="5" id="KW-1133">Transmembrane helix</keyword>
<dbReference type="EMBL" id="JAEHOE010000084">
    <property type="protein sequence ID" value="KAG2488383.1"/>
    <property type="molecule type" value="Genomic_DNA"/>
</dbReference>
<protein>
    <recommendedName>
        <fullName evidence="9">Hexosyltransferase</fullName>
    </recommendedName>
</protein>
<sequence>MVAVATTIDTGRMEQPVKDFVLVQGSSSYGLPLLHATRVWRRQVPLRCFFALNDSSLVAALNADPIAQQLNEHYVYYPDMPWFSPARPDLPVIARNPGTRRHAMMLVLAHRHFLSTGYKWMLYGDDDTQFFVKGVKRLVAHFDPEQPLALADHYWYQGSRSNPRAPRCLPCNFNTSLLTSPVRMASKQEAARIMRVAKA</sequence>
<keyword evidence="4" id="KW-0735">Signal-anchor</keyword>
<dbReference type="Gene3D" id="3.90.550.50">
    <property type="match status" value="1"/>
</dbReference>
<evidence type="ECO:0000256" key="2">
    <source>
        <dbReference type="ARBA" id="ARBA00006462"/>
    </source>
</evidence>
<accession>A0A836BUU9</accession>
<keyword evidence="6" id="KW-0472">Membrane</keyword>
<evidence type="ECO:0000256" key="4">
    <source>
        <dbReference type="ARBA" id="ARBA00022968"/>
    </source>
</evidence>
<proteinExistence type="inferred from homology"/>
<evidence type="ECO:0000256" key="3">
    <source>
        <dbReference type="ARBA" id="ARBA00022692"/>
    </source>
</evidence>
<evidence type="ECO:0000313" key="8">
    <source>
        <dbReference type="Proteomes" id="UP000612055"/>
    </source>
</evidence>
<comment type="caution">
    <text evidence="7">The sequence shown here is derived from an EMBL/GenBank/DDBJ whole genome shotgun (WGS) entry which is preliminary data.</text>
</comment>
<dbReference type="PANTHER" id="PTHR23033:SF50">
    <property type="entry name" value="HEXOSYLTRANSFERASE"/>
    <property type="match status" value="1"/>
</dbReference>
<name>A0A836BUU9_9CHLO</name>
<dbReference type="PANTHER" id="PTHR23033">
    <property type="entry name" value="BETA1,3-GALACTOSYLTRANSFERASE"/>
    <property type="match status" value="1"/>
</dbReference>